<dbReference type="InterPro" id="IPR036852">
    <property type="entry name" value="Peptidase_S8/S53_dom_sf"/>
</dbReference>
<name>E0I9J7_9BACL</name>
<dbReference type="SMART" id="SM00060">
    <property type="entry name" value="FN3"/>
    <property type="match status" value="1"/>
</dbReference>
<keyword evidence="3" id="KW-0479">Metal-binding</keyword>
<proteinExistence type="inferred from homology"/>
<evidence type="ECO:0000259" key="9">
    <source>
        <dbReference type="PROSITE" id="PS50853"/>
    </source>
</evidence>
<feature type="active site" description="Charge relay system" evidence="6">
    <location>
        <position position="330"/>
    </location>
</feature>
<evidence type="ECO:0000313" key="12">
    <source>
        <dbReference type="Proteomes" id="UP000005387"/>
    </source>
</evidence>
<dbReference type="InterPro" id="IPR015500">
    <property type="entry name" value="Peptidase_S8_subtilisin-rel"/>
</dbReference>
<dbReference type="SUPFAM" id="SSF49265">
    <property type="entry name" value="Fibronectin type III"/>
    <property type="match status" value="1"/>
</dbReference>
<accession>E0I9J7</accession>
<dbReference type="AlphaFoldDB" id="E0I9J7"/>
<dbReference type="RefSeq" id="WP_006038330.1">
    <property type="nucleotide sequence ID" value="NZ_AEDD01000005.1"/>
</dbReference>
<dbReference type="InterPro" id="IPR003961">
    <property type="entry name" value="FN3_dom"/>
</dbReference>
<evidence type="ECO:0000256" key="8">
    <source>
        <dbReference type="SAM" id="SignalP"/>
    </source>
</evidence>
<keyword evidence="5 6" id="KW-0720">Serine protease</keyword>
<feature type="domain" description="PA14" evidence="10">
    <location>
        <begin position="387"/>
        <end position="524"/>
    </location>
</feature>
<dbReference type="Pfam" id="PF00082">
    <property type="entry name" value="Peptidase_S8"/>
    <property type="match status" value="1"/>
</dbReference>
<dbReference type="InterPro" id="IPR011658">
    <property type="entry name" value="PA14_dom"/>
</dbReference>
<dbReference type="CDD" id="cd00063">
    <property type="entry name" value="FN3"/>
    <property type="match status" value="1"/>
</dbReference>
<evidence type="ECO:0000256" key="1">
    <source>
        <dbReference type="ARBA" id="ARBA00011073"/>
    </source>
</evidence>
<dbReference type="PROSITE" id="PS50853">
    <property type="entry name" value="FN3"/>
    <property type="match status" value="1"/>
</dbReference>
<gene>
    <name evidence="11" type="ORF">PaecuDRAFT_2334</name>
</gene>
<keyword evidence="2 6" id="KW-0645">Protease</keyword>
<dbReference type="eggNOG" id="COG1404">
    <property type="taxonomic scope" value="Bacteria"/>
</dbReference>
<dbReference type="Gene3D" id="3.40.50.200">
    <property type="entry name" value="Peptidase S8/S53 domain"/>
    <property type="match status" value="1"/>
</dbReference>
<feature type="active site" description="Charge relay system" evidence="6">
    <location>
        <position position="172"/>
    </location>
</feature>
<dbReference type="PRINTS" id="PR00723">
    <property type="entry name" value="SUBTILISIN"/>
</dbReference>
<dbReference type="EMBL" id="AEDD01000005">
    <property type="protein sequence ID" value="EFM11081.1"/>
    <property type="molecule type" value="Genomic_DNA"/>
</dbReference>
<dbReference type="InterPro" id="IPR022398">
    <property type="entry name" value="Peptidase_S8_His-AS"/>
</dbReference>
<dbReference type="PROSITE" id="PS00137">
    <property type="entry name" value="SUBTILASE_HIS"/>
    <property type="match status" value="1"/>
</dbReference>
<dbReference type="SMART" id="SM00758">
    <property type="entry name" value="PA14"/>
    <property type="match status" value="2"/>
</dbReference>
<dbReference type="Gene3D" id="3.30.70.80">
    <property type="entry name" value="Peptidase S8 propeptide/proteinase inhibitor I9"/>
    <property type="match status" value="1"/>
</dbReference>
<evidence type="ECO:0000256" key="6">
    <source>
        <dbReference type="PROSITE-ProRule" id="PRU01240"/>
    </source>
</evidence>
<evidence type="ECO:0000256" key="4">
    <source>
        <dbReference type="ARBA" id="ARBA00022801"/>
    </source>
</evidence>
<dbReference type="InterPro" id="IPR050131">
    <property type="entry name" value="Peptidase_S8_subtilisin-like"/>
</dbReference>
<feature type="domain" description="PA14" evidence="10">
    <location>
        <begin position="618"/>
        <end position="755"/>
    </location>
</feature>
<dbReference type="PANTHER" id="PTHR43806">
    <property type="entry name" value="PEPTIDASE S8"/>
    <property type="match status" value="1"/>
</dbReference>
<dbReference type="InterPro" id="IPR034202">
    <property type="entry name" value="Subtilisin_Carlsberg-like"/>
</dbReference>
<dbReference type="eggNOG" id="COG2133">
    <property type="taxonomic scope" value="Bacteria"/>
</dbReference>
<dbReference type="GO" id="GO:0006508">
    <property type="term" value="P:proteolysis"/>
    <property type="evidence" value="ECO:0007669"/>
    <property type="project" value="UniProtKB-KW"/>
</dbReference>
<evidence type="ECO:0000256" key="3">
    <source>
        <dbReference type="ARBA" id="ARBA00022723"/>
    </source>
</evidence>
<dbReference type="CDD" id="cd07477">
    <property type="entry name" value="Peptidases_S8_Subtilisin_subset"/>
    <property type="match status" value="1"/>
</dbReference>
<keyword evidence="4 6" id="KW-0378">Hydrolase</keyword>
<dbReference type="Pfam" id="PF07691">
    <property type="entry name" value="PA14"/>
    <property type="match status" value="2"/>
</dbReference>
<dbReference type="InterPro" id="IPR023827">
    <property type="entry name" value="Peptidase_S8_Asp-AS"/>
</dbReference>
<evidence type="ECO:0000256" key="5">
    <source>
        <dbReference type="ARBA" id="ARBA00022825"/>
    </source>
</evidence>
<protein>
    <submittedName>
        <fullName evidence="11">Peptidase S8 and S53 subtilisin kexin sedolisin</fullName>
    </submittedName>
</protein>
<organism evidence="11 12">
    <name type="scientific">Paenibacillus curdlanolyticus YK9</name>
    <dbReference type="NCBI Taxonomy" id="717606"/>
    <lineage>
        <taxon>Bacteria</taxon>
        <taxon>Bacillati</taxon>
        <taxon>Bacillota</taxon>
        <taxon>Bacilli</taxon>
        <taxon>Bacillales</taxon>
        <taxon>Paenibacillaceae</taxon>
        <taxon>Paenibacillus</taxon>
    </lineage>
</organism>
<dbReference type="SUPFAM" id="SSF52743">
    <property type="entry name" value="Subtilisin-like"/>
    <property type="match status" value="1"/>
</dbReference>
<dbReference type="OrthoDB" id="9816557at2"/>
<feature type="chain" id="PRO_5003136202" evidence="8">
    <location>
        <begin position="28"/>
        <end position="759"/>
    </location>
</feature>
<dbReference type="PROSITE" id="PS00136">
    <property type="entry name" value="SUBTILASE_ASP"/>
    <property type="match status" value="1"/>
</dbReference>
<comment type="similarity">
    <text evidence="1 6 7">Belongs to the peptidase S8 family.</text>
</comment>
<dbReference type="GO" id="GO:0004252">
    <property type="term" value="F:serine-type endopeptidase activity"/>
    <property type="evidence" value="ECO:0007669"/>
    <property type="project" value="UniProtKB-UniRule"/>
</dbReference>
<dbReference type="Gene3D" id="3.90.182.10">
    <property type="entry name" value="Toxin - Anthrax Protective Antigen,domain 1"/>
    <property type="match status" value="2"/>
</dbReference>
<sequence length="759" mass="81609">MLRKFMHVAVVASMITFSIAAASPASAVSHEPQKIVDQKLLLNPSGDKRVIVKYRPEAAAAKKASKKKYKNHKLYKHLNLEAMTVSQEELKELINDSDILSIEEDAIGRGAVQTEDWGIARTQAPQGWSNGLTGENIKVAVLDSGIADHDDLVIQSKVNFTDSTSASDIFGHGTHVAGIIAAKNNSIGTVGAAPDVLLYSAKVLGDNNYGYYSWFIDGIDWAIDNNMDIINMSLSGDSYSSAFEDACNAAYDSGILILAAAGNNSSNTSSDDPDRYPAAFDSVIAVANATSTDERNSSSNKGPYLELTGPGTSVYSTYNNNGYTTMTGTSMATPYAAGIAAQYMEKYPDYTVAQIRAKLDETAQDLGAPGRDSSYGYGMVQAPYSVPIGDGLFGQYYNNADLTGLVTTRKDDKVDFNWGSGSPASGVDADSFSVRWIGQVLPKYTETYTFYTNTDDGVRLWVNGTLLIDHWINQAFTEYSGTISLTAGQKYDIKMEYYDNVLDAGAHLSWSSSSQSKQIIPKNQLFAVLPAPAAPTGLTATAGTSQASLSWSAASNATGYNVKRSTTNGGPYTTVGTNVPVTSFTDTGLANNTTYYYVVSAVNSTGESANSAQASITLQTNGLLGQYYNNADLTSLVATRTDANVNFNWGTSSPASGIGSDTFSVRWTGKVAPLYTDTYTFYTNTDDGVRLWVNGTLLIDHWINQGATEYSAAITLNAGQKYDIKMEYYDDIFDAVAQLSWSSSSQSKQIIPSSQLFIP</sequence>
<dbReference type="SUPFAM" id="SSF56988">
    <property type="entry name" value="Anthrax protective antigen"/>
    <property type="match status" value="2"/>
</dbReference>
<keyword evidence="8" id="KW-0732">Signal</keyword>
<dbReference type="Proteomes" id="UP000005387">
    <property type="component" value="Unassembled WGS sequence"/>
</dbReference>
<evidence type="ECO:0000256" key="7">
    <source>
        <dbReference type="RuleBase" id="RU003355"/>
    </source>
</evidence>
<feature type="active site" description="Charge relay system" evidence="6">
    <location>
        <position position="143"/>
    </location>
</feature>
<dbReference type="STRING" id="717606.PaecuDRAFT_2334"/>
<evidence type="ECO:0000256" key="2">
    <source>
        <dbReference type="ARBA" id="ARBA00022670"/>
    </source>
</evidence>
<dbReference type="InterPro" id="IPR037045">
    <property type="entry name" value="S8pro/Inhibitor_I9_sf"/>
</dbReference>
<dbReference type="InterPro" id="IPR000209">
    <property type="entry name" value="Peptidase_S8/S53_dom"/>
</dbReference>
<dbReference type="GO" id="GO:0046872">
    <property type="term" value="F:metal ion binding"/>
    <property type="evidence" value="ECO:0007669"/>
    <property type="project" value="UniProtKB-KW"/>
</dbReference>
<feature type="signal peptide" evidence="8">
    <location>
        <begin position="1"/>
        <end position="27"/>
    </location>
</feature>
<evidence type="ECO:0000259" key="10">
    <source>
        <dbReference type="PROSITE" id="PS51820"/>
    </source>
</evidence>
<dbReference type="InterPro" id="IPR023828">
    <property type="entry name" value="Peptidase_S8_Ser-AS"/>
</dbReference>
<dbReference type="PROSITE" id="PS51820">
    <property type="entry name" value="PA14"/>
    <property type="match status" value="2"/>
</dbReference>
<dbReference type="PROSITE" id="PS51892">
    <property type="entry name" value="SUBTILASE"/>
    <property type="match status" value="1"/>
</dbReference>
<dbReference type="InterPro" id="IPR037524">
    <property type="entry name" value="PA14/GLEYA"/>
</dbReference>
<feature type="domain" description="Fibronectin type-III" evidence="9">
    <location>
        <begin position="531"/>
        <end position="621"/>
    </location>
</feature>
<dbReference type="Pfam" id="PF00041">
    <property type="entry name" value="fn3"/>
    <property type="match status" value="1"/>
</dbReference>
<dbReference type="PROSITE" id="PS00138">
    <property type="entry name" value="SUBTILASE_SER"/>
    <property type="match status" value="1"/>
</dbReference>
<reference evidence="11 12" key="1">
    <citation type="submission" date="2010-07" db="EMBL/GenBank/DDBJ databases">
        <title>The draft genome of Paenibacillus curdlanolyticus YK9.</title>
        <authorList>
            <consortium name="US DOE Joint Genome Institute (JGI-PGF)"/>
            <person name="Lucas S."/>
            <person name="Copeland A."/>
            <person name="Lapidus A."/>
            <person name="Cheng J.-F."/>
            <person name="Bruce D."/>
            <person name="Goodwin L."/>
            <person name="Pitluck S."/>
            <person name="Land M.L."/>
            <person name="Hauser L."/>
            <person name="Chang Y.-J."/>
            <person name="Jeffries C."/>
            <person name="Anderson I.J."/>
            <person name="Johnson E."/>
            <person name="Loganathan U."/>
            <person name="Mulhopadhyay B."/>
            <person name="Kyrpides N."/>
            <person name="Woyke T.J."/>
        </authorList>
    </citation>
    <scope>NUCLEOTIDE SEQUENCE [LARGE SCALE GENOMIC DNA]</scope>
    <source>
        <strain evidence="11 12">YK9</strain>
    </source>
</reference>
<keyword evidence="12" id="KW-1185">Reference proteome</keyword>
<evidence type="ECO:0000313" key="11">
    <source>
        <dbReference type="EMBL" id="EFM11081.1"/>
    </source>
</evidence>
<dbReference type="PANTHER" id="PTHR43806:SF11">
    <property type="entry name" value="CEREVISIN-RELATED"/>
    <property type="match status" value="1"/>
</dbReference>
<dbReference type="InterPro" id="IPR036116">
    <property type="entry name" value="FN3_sf"/>
</dbReference>